<dbReference type="EMBL" id="RJVA01000011">
    <property type="protein sequence ID" value="ROQ93261.1"/>
    <property type="molecule type" value="Genomic_DNA"/>
</dbReference>
<dbReference type="InterPro" id="IPR000719">
    <property type="entry name" value="Prot_kinase_dom"/>
</dbReference>
<evidence type="ECO:0000313" key="5">
    <source>
        <dbReference type="Proteomes" id="UP000276223"/>
    </source>
</evidence>
<evidence type="ECO:0000256" key="1">
    <source>
        <dbReference type="ARBA" id="ARBA00009670"/>
    </source>
</evidence>
<reference evidence="4 5" key="1">
    <citation type="submission" date="2018-11" db="EMBL/GenBank/DDBJ databases">
        <title>Genomic Encyclopedia of Type Strains, Phase IV (KMG-IV): sequencing the most valuable type-strain genomes for metagenomic binning, comparative biology and taxonomic classification.</title>
        <authorList>
            <person name="Goeker M."/>
        </authorList>
    </citation>
    <scope>NUCLEOTIDE SEQUENCE [LARGE SCALE GENOMIC DNA]</scope>
    <source>
        <strain evidence="4 5">DSM 22027</strain>
    </source>
</reference>
<dbReference type="SUPFAM" id="SSF56112">
    <property type="entry name" value="Protein kinase-like (PK-like)"/>
    <property type="match status" value="1"/>
</dbReference>
<dbReference type="GO" id="GO:0005524">
    <property type="term" value="F:ATP binding"/>
    <property type="evidence" value="ECO:0007669"/>
    <property type="project" value="InterPro"/>
</dbReference>
<keyword evidence="5" id="KW-1185">Reference proteome</keyword>
<keyword evidence="2" id="KW-0472">Membrane</keyword>
<dbReference type="OrthoDB" id="9795390at2"/>
<comment type="similarity">
    <text evidence="1">Belongs to the protein kinase superfamily. ADCK protein kinase family.</text>
</comment>
<keyword evidence="2" id="KW-0812">Transmembrane</keyword>
<keyword evidence="2" id="KW-1133">Transmembrane helix</keyword>
<dbReference type="CDD" id="cd05121">
    <property type="entry name" value="ABC1_ADCK3-like"/>
    <property type="match status" value="1"/>
</dbReference>
<dbReference type="Gene3D" id="1.10.510.10">
    <property type="entry name" value="Transferase(Phosphotransferase) domain 1"/>
    <property type="match status" value="1"/>
</dbReference>
<evidence type="ECO:0000256" key="2">
    <source>
        <dbReference type="SAM" id="Phobius"/>
    </source>
</evidence>
<dbReference type="SMART" id="SM00220">
    <property type="entry name" value="S_TKc"/>
    <property type="match status" value="1"/>
</dbReference>
<feature type="transmembrane region" description="Helical" evidence="2">
    <location>
        <begin position="529"/>
        <end position="547"/>
    </location>
</feature>
<dbReference type="GO" id="GO:0004672">
    <property type="term" value="F:protein kinase activity"/>
    <property type="evidence" value="ECO:0007669"/>
    <property type="project" value="InterPro"/>
</dbReference>
<name>A0A3N1UZI4_9BACT</name>
<protein>
    <submittedName>
        <fullName evidence="4">Ubiquinone biosynthesis protein</fullName>
    </submittedName>
</protein>
<organism evidence="4 5">
    <name type="scientific">Desulfosoma caldarium</name>
    <dbReference type="NCBI Taxonomy" id="610254"/>
    <lineage>
        <taxon>Bacteria</taxon>
        <taxon>Pseudomonadati</taxon>
        <taxon>Thermodesulfobacteriota</taxon>
        <taxon>Syntrophobacteria</taxon>
        <taxon>Syntrophobacterales</taxon>
        <taxon>Syntrophobacteraceae</taxon>
        <taxon>Desulfosoma</taxon>
    </lineage>
</organism>
<feature type="domain" description="Protein kinase" evidence="3">
    <location>
        <begin position="121"/>
        <end position="482"/>
    </location>
</feature>
<gene>
    <name evidence="4" type="ORF">EDC27_1272</name>
</gene>
<dbReference type="PANTHER" id="PTHR10566:SF113">
    <property type="entry name" value="PROTEIN ACTIVITY OF BC1 COMPLEX KINASE 7, CHLOROPLASTIC"/>
    <property type="match status" value="1"/>
</dbReference>
<proteinExistence type="inferred from homology"/>
<dbReference type="Pfam" id="PF03109">
    <property type="entry name" value="ABC1"/>
    <property type="match status" value="1"/>
</dbReference>
<evidence type="ECO:0000259" key="3">
    <source>
        <dbReference type="PROSITE" id="PS50011"/>
    </source>
</evidence>
<dbReference type="InterPro" id="IPR050154">
    <property type="entry name" value="UbiB_kinase"/>
</dbReference>
<dbReference type="Proteomes" id="UP000276223">
    <property type="component" value="Unassembled WGS sequence"/>
</dbReference>
<evidence type="ECO:0000313" key="4">
    <source>
        <dbReference type="EMBL" id="ROQ93261.1"/>
    </source>
</evidence>
<dbReference type="RefSeq" id="WP_123289786.1">
    <property type="nucleotide sequence ID" value="NZ_RJVA01000011.1"/>
</dbReference>
<comment type="caution">
    <text evidence="4">The sequence shown here is derived from an EMBL/GenBank/DDBJ whole genome shotgun (WGS) entry which is preliminary data.</text>
</comment>
<feature type="transmembrane region" description="Helical" evidence="2">
    <location>
        <begin position="496"/>
        <end position="517"/>
    </location>
</feature>
<keyword evidence="4" id="KW-0830">Ubiquinone</keyword>
<dbReference type="AlphaFoldDB" id="A0A3N1UZI4"/>
<sequence>MDFKTIMHLGRFKDIAVILFRYGFDDVLNRLGFPTRHLPGVRHPQELETSTFERIRRALEDLGPTFVKFGQMMSLRPDLLPYPLIQELRKLREDVAPVSFSQIRLVLEQSLGKPLDEIFSQFEEEPLASASMAQVHRAVLARSGKAVAVKVQRPGIGHVIKKDLYILEIIAQEIHERLEDFRVYELPNLVRELRRTMTRELDFTLEARNIRIFRANFQNVDRCFAPRVLDPYVRRRVLTMELIQGRRLSEVMGQADTAEKLQLARLGLKAMVKQILEDGFFHADPHPGNILVTDEGAICLLDWGMVGRLSREMRYEIIDLVHAIVEKDSDRVLEIILTVARGGGSAEDRSLIHREILDLLDAYHGIPLEQIDLGSLLMDIATLLRDYKLHLPSDLAMMIRSLITAEGTARELAPNLNVVKEAEDLVARLSMERWKPPELLRNVRRTLRHLGQMQREVPPRILQILDKMQRGELNVRFQHENLGDLRRTLDNMSNRLTLGLIVAAMIIGSSMIITTGVEPYLFGYPALGIIGYLISGLFGLWLIVTILRSRRF</sequence>
<dbReference type="InterPro" id="IPR011009">
    <property type="entry name" value="Kinase-like_dom_sf"/>
</dbReference>
<dbReference type="PROSITE" id="PS50011">
    <property type="entry name" value="PROTEIN_KINASE_DOM"/>
    <property type="match status" value="1"/>
</dbReference>
<dbReference type="PANTHER" id="PTHR10566">
    <property type="entry name" value="CHAPERONE-ACTIVITY OF BC1 COMPLEX CABC1 -RELATED"/>
    <property type="match status" value="1"/>
</dbReference>
<accession>A0A3N1UZI4</accession>
<dbReference type="InterPro" id="IPR004147">
    <property type="entry name" value="ABC1_dom"/>
</dbReference>